<dbReference type="GeneID" id="91011504"/>
<feature type="transmembrane region" description="Helical" evidence="1">
    <location>
        <begin position="61"/>
        <end position="82"/>
    </location>
</feature>
<reference evidence="2" key="2">
    <citation type="submission" date="2010-05" db="EMBL/GenBank/DDBJ databases">
        <title>Revision and reannotation of the Halomonas elongata DSM 2581(T) genome.</title>
        <authorList>
            <person name="Pfeiffer F."/>
            <person name="Bagyan I."/>
            <person name="Alfaro-Espinoza G."/>
            <person name="Zamora-Lagos M.A."/>
            <person name="Habermann B."/>
            <person name="Oesterhelt D."/>
            <person name="Kunte H.J."/>
        </authorList>
    </citation>
    <scope>NUCLEOTIDE SEQUENCE</scope>
    <source>
        <strain evidence="2">Type strain: DSM 2581</strain>
    </source>
</reference>
<dbReference type="Proteomes" id="UP000008707">
    <property type="component" value="Chromosome"/>
</dbReference>
<feature type="transmembrane region" description="Helical" evidence="1">
    <location>
        <begin position="152"/>
        <end position="169"/>
    </location>
</feature>
<dbReference type="EMBL" id="CP139472">
    <property type="protein sequence ID" value="WPU46557.1"/>
    <property type="molecule type" value="Genomic_DNA"/>
</dbReference>
<evidence type="ECO:0000313" key="4">
    <source>
        <dbReference type="Proteomes" id="UP000008707"/>
    </source>
</evidence>
<dbReference type="EMBL" id="FN869568">
    <property type="protein sequence ID" value="SJK83874.1"/>
    <property type="molecule type" value="Genomic_DNA"/>
</dbReference>
<accession>A0A1R4A4H7</accession>
<proteinExistence type="predicted"/>
<reference evidence="4" key="3">
    <citation type="journal article" date="2011" name="Environ. Microbiol.">
        <title>A blueprint of ectoine metabolism from the genome of the industrial producer Halomonas elongata DSM 2581(T).</title>
        <authorList>
            <person name="Schwibbert K."/>
            <person name="Marin-Sanguino A."/>
            <person name="Bagyan I."/>
            <person name="Heidrich G."/>
            <person name="Lentzen G."/>
            <person name="Seitz H."/>
            <person name="Rampp M."/>
            <person name="Schuster S.C."/>
            <person name="Klenk H.P."/>
            <person name="Pfeiffer F."/>
            <person name="Oesterhelt D."/>
            <person name="Kunte H.J."/>
        </authorList>
    </citation>
    <scope>NUCLEOTIDE SEQUENCE [LARGE SCALE GENOMIC DNA]</scope>
    <source>
        <strain evidence="4">ATCC 33173 / DSM 2581 / NBRC 15536 / NCIMB 2198 / 1H9</strain>
    </source>
</reference>
<feature type="transmembrane region" description="Helical" evidence="1">
    <location>
        <begin position="33"/>
        <end position="55"/>
    </location>
</feature>
<keyword evidence="5" id="KW-1185">Reference proteome</keyword>
<dbReference type="OrthoDB" id="1550909at2"/>
<feature type="transmembrane region" description="Helical" evidence="1">
    <location>
        <begin position="103"/>
        <end position="121"/>
    </location>
</feature>
<keyword evidence="1" id="KW-1133">Transmembrane helix</keyword>
<dbReference type="RefSeq" id="WP_157953429.1">
    <property type="nucleotide sequence ID" value="NC_014532.2"/>
</dbReference>
<evidence type="ECO:0000313" key="3">
    <source>
        <dbReference type="EMBL" id="WPU46557.1"/>
    </source>
</evidence>
<sequence length="205" mass="21781">MRNTGSYIDWSVSSPRPGWRGWWDRLMGPDATAVELGMSLAAGGLGALGVASYAVSHQLSWTWWEYGIAVLITLDVVGGIIANATPSAKRWHHRVGQGIRQHFAFLASHGLHIVLVAGLFSQSAVTYGLVAYGYLLCAGIATLKVPVGLQRATGHLAACGAVFLAAWGLPEAPGWGWFLPVLVIKLVIGHATLEAPFDTASTLSH</sequence>
<gene>
    <name evidence="2" type="ORF">HELO_4083A</name>
    <name evidence="3" type="ORF">SR933_15055</name>
</gene>
<keyword evidence="1" id="KW-0472">Membrane</keyword>
<reference evidence="2" key="1">
    <citation type="journal article" date="2010" name="Environ. Microbiol.">
        <title>A blueprint of ectoine metabolism from the genome of the industrial producer Halomonas elongata DSM 2581(T).</title>
        <authorList>
            <person name="Schwibbert K."/>
            <person name="Marin-Sanguino A."/>
            <person name="Bagyan I."/>
            <person name="Heidrich G."/>
            <person name="Lentzen G."/>
            <person name="Seitz H."/>
            <person name="Rampp M."/>
            <person name="Schuster S.C."/>
            <person name="Klenk H.P."/>
            <person name="Pfeiffer F."/>
            <person name="Oesterhelt D."/>
            <person name="Kunte H.J."/>
        </authorList>
    </citation>
    <scope>NUCLEOTIDE SEQUENCE</scope>
    <source>
        <strain evidence="2">Type strain: DSM 2581</strain>
    </source>
</reference>
<dbReference type="Proteomes" id="UP001322512">
    <property type="component" value="Chromosome"/>
</dbReference>
<reference evidence="3 5" key="4">
    <citation type="submission" date="2023-11" db="EMBL/GenBank/DDBJ databases">
        <title>MicrobeMod: A computational toolkit for identifying prokaryotic methylation and restriction-modification with nanopore sequencing.</title>
        <authorList>
            <person name="Crits-Christoph A."/>
            <person name="Kang S.C."/>
            <person name="Lee H."/>
            <person name="Ostrov N."/>
        </authorList>
    </citation>
    <scope>NUCLEOTIDE SEQUENCE [LARGE SCALE GENOMIC DNA]</scope>
    <source>
        <strain evidence="3 5">ATCC 33173</strain>
    </source>
</reference>
<feature type="transmembrane region" description="Helical" evidence="1">
    <location>
        <begin position="127"/>
        <end position="145"/>
    </location>
</feature>
<organism evidence="2 4">
    <name type="scientific">Halomonas elongata (strain ATCC 33173 / DSM 2581 / NBRC 15536 / NCIMB 2198 / 1H9)</name>
    <dbReference type="NCBI Taxonomy" id="768066"/>
    <lineage>
        <taxon>Bacteria</taxon>
        <taxon>Pseudomonadati</taxon>
        <taxon>Pseudomonadota</taxon>
        <taxon>Gammaproteobacteria</taxon>
        <taxon>Oceanospirillales</taxon>
        <taxon>Halomonadaceae</taxon>
        <taxon>Halomonas</taxon>
    </lineage>
</organism>
<keyword evidence="1" id="KW-0812">Transmembrane</keyword>
<dbReference type="AlphaFoldDB" id="A0A1R4A4H7"/>
<evidence type="ECO:0000313" key="5">
    <source>
        <dbReference type="Proteomes" id="UP001322512"/>
    </source>
</evidence>
<name>A0A1R4A4H7_HALED</name>
<protein>
    <submittedName>
        <fullName evidence="2">Uncharacterized protein</fullName>
    </submittedName>
</protein>
<evidence type="ECO:0000256" key="1">
    <source>
        <dbReference type="SAM" id="Phobius"/>
    </source>
</evidence>
<dbReference type="KEGG" id="hel:HELO_4083A"/>
<evidence type="ECO:0000313" key="2">
    <source>
        <dbReference type="EMBL" id="SJK83874.1"/>
    </source>
</evidence>